<dbReference type="RefSeq" id="WP_119972381.1">
    <property type="nucleotide sequence ID" value="NZ_CP032416.1"/>
</dbReference>
<protein>
    <recommendedName>
        <fullName evidence="6">Aspartyl/glutamyl-tRNA(Asn/Gln) amidotransferase subunit C</fullName>
        <shortName evidence="6">Asp/Glu-ADT subunit C</shortName>
        <ecNumber evidence="6">6.3.5.-</ecNumber>
    </recommendedName>
</protein>
<dbReference type="InterPro" id="IPR036113">
    <property type="entry name" value="Asp/Glu-ADT_sf_sub_c"/>
</dbReference>
<evidence type="ECO:0000256" key="6">
    <source>
        <dbReference type="HAMAP-Rule" id="MF_00122"/>
    </source>
</evidence>
<sequence length="94" mass="11141">MVSVNEVKYIAKLAKLKFKDEEAQKMAKEFEAILGYFKTIDKFDLNDVNLNKYDDDLESVVREDKVKVFNDKEKLFSNIKSRRETYIEVPKIIE</sequence>
<keyword evidence="6" id="KW-0547">Nucleotide-binding</keyword>
<dbReference type="PANTHER" id="PTHR15004">
    <property type="entry name" value="GLUTAMYL-TRNA(GLN) AMIDOTRANSFERASE SUBUNIT C, MITOCHONDRIAL"/>
    <property type="match status" value="1"/>
</dbReference>
<dbReference type="SUPFAM" id="SSF141000">
    <property type="entry name" value="Glu-tRNAGln amidotransferase C subunit"/>
    <property type="match status" value="1"/>
</dbReference>
<comment type="catalytic activity">
    <reaction evidence="4 6">
        <text>L-aspartyl-tRNA(Asn) + L-glutamine + ATP + H2O = L-asparaginyl-tRNA(Asn) + L-glutamate + ADP + phosphate + 2 H(+)</text>
        <dbReference type="Rhea" id="RHEA:14513"/>
        <dbReference type="Rhea" id="RHEA-COMP:9674"/>
        <dbReference type="Rhea" id="RHEA-COMP:9677"/>
        <dbReference type="ChEBI" id="CHEBI:15377"/>
        <dbReference type="ChEBI" id="CHEBI:15378"/>
        <dbReference type="ChEBI" id="CHEBI:29985"/>
        <dbReference type="ChEBI" id="CHEBI:30616"/>
        <dbReference type="ChEBI" id="CHEBI:43474"/>
        <dbReference type="ChEBI" id="CHEBI:58359"/>
        <dbReference type="ChEBI" id="CHEBI:78515"/>
        <dbReference type="ChEBI" id="CHEBI:78516"/>
        <dbReference type="ChEBI" id="CHEBI:456216"/>
    </reaction>
</comment>
<gene>
    <name evidence="6 7" type="primary">gatC</name>
    <name evidence="7" type="ORF">D4Z93_08265</name>
</gene>
<dbReference type="PANTHER" id="PTHR15004:SF0">
    <property type="entry name" value="GLUTAMYL-TRNA(GLN) AMIDOTRANSFERASE SUBUNIT C, MITOCHONDRIAL"/>
    <property type="match status" value="1"/>
</dbReference>
<evidence type="ECO:0000256" key="2">
    <source>
        <dbReference type="ARBA" id="ARBA00011123"/>
    </source>
</evidence>
<keyword evidence="8" id="KW-1185">Reference proteome</keyword>
<evidence type="ECO:0000313" key="7">
    <source>
        <dbReference type="EMBL" id="AYD40520.1"/>
    </source>
</evidence>
<proteinExistence type="inferred from homology"/>
<evidence type="ECO:0000256" key="3">
    <source>
        <dbReference type="ARBA" id="ARBA00024799"/>
    </source>
</evidence>
<dbReference type="OrthoDB" id="9813938at2"/>
<keyword evidence="6" id="KW-0436">Ligase</keyword>
<name>A0A386H4B7_9CLOT</name>
<dbReference type="GO" id="GO:0050567">
    <property type="term" value="F:glutaminyl-tRNA synthase (glutamine-hydrolyzing) activity"/>
    <property type="evidence" value="ECO:0007669"/>
    <property type="project" value="UniProtKB-UniRule"/>
</dbReference>
<accession>A0A386H4B7</accession>
<dbReference type="KEGG" id="cfer:D4Z93_08265"/>
<dbReference type="GO" id="GO:0005524">
    <property type="term" value="F:ATP binding"/>
    <property type="evidence" value="ECO:0007669"/>
    <property type="project" value="UniProtKB-KW"/>
</dbReference>
<dbReference type="GO" id="GO:0070681">
    <property type="term" value="P:glutaminyl-tRNAGln biosynthesis via transamidation"/>
    <property type="evidence" value="ECO:0007669"/>
    <property type="project" value="TreeGrafter"/>
</dbReference>
<reference evidence="7 8" key="1">
    <citation type="journal article" date="2019" name="Int. J. Syst. Evol. Microbiol.">
        <title>Clostridium fermenticellae sp. nov., isolated from the mud in a fermentation cellar for the production of the Chinese liquor, baijiu.</title>
        <authorList>
            <person name="Xu P.X."/>
            <person name="Chai L.J."/>
            <person name="Qiu T."/>
            <person name="Zhang X.J."/>
            <person name="Lu Z.M."/>
            <person name="Xiao C."/>
            <person name="Wang S.T."/>
            <person name="Shen C.H."/>
            <person name="Shi J.S."/>
            <person name="Xu Z.H."/>
        </authorList>
    </citation>
    <scope>NUCLEOTIDE SEQUENCE [LARGE SCALE GENOMIC DNA]</scope>
    <source>
        <strain evidence="7 8">JN500901</strain>
    </source>
</reference>
<keyword evidence="6" id="KW-0648">Protein biosynthesis</keyword>
<dbReference type="Proteomes" id="UP000266301">
    <property type="component" value="Chromosome"/>
</dbReference>
<dbReference type="GO" id="GO:0006450">
    <property type="term" value="P:regulation of translational fidelity"/>
    <property type="evidence" value="ECO:0007669"/>
    <property type="project" value="InterPro"/>
</dbReference>
<dbReference type="GO" id="GO:0016740">
    <property type="term" value="F:transferase activity"/>
    <property type="evidence" value="ECO:0007669"/>
    <property type="project" value="UniProtKB-KW"/>
</dbReference>
<comment type="catalytic activity">
    <reaction evidence="5 6">
        <text>L-glutamyl-tRNA(Gln) + L-glutamine + ATP + H2O = L-glutaminyl-tRNA(Gln) + L-glutamate + ADP + phosphate + H(+)</text>
        <dbReference type="Rhea" id="RHEA:17521"/>
        <dbReference type="Rhea" id="RHEA-COMP:9681"/>
        <dbReference type="Rhea" id="RHEA-COMP:9684"/>
        <dbReference type="ChEBI" id="CHEBI:15377"/>
        <dbReference type="ChEBI" id="CHEBI:15378"/>
        <dbReference type="ChEBI" id="CHEBI:29985"/>
        <dbReference type="ChEBI" id="CHEBI:30616"/>
        <dbReference type="ChEBI" id="CHEBI:43474"/>
        <dbReference type="ChEBI" id="CHEBI:58359"/>
        <dbReference type="ChEBI" id="CHEBI:78520"/>
        <dbReference type="ChEBI" id="CHEBI:78521"/>
        <dbReference type="ChEBI" id="CHEBI:456216"/>
    </reaction>
</comment>
<dbReference type="GO" id="GO:0050566">
    <property type="term" value="F:asparaginyl-tRNA synthase (glutamine-hydrolyzing) activity"/>
    <property type="evidence" value="ECO:0007669"/>
    <property type="project" value="RHEA"/>
</dbReference>
<dbReference type="AlphaFoldDB" id="A0A386H4B7"/>
<evidence type="ECO:0000313" key="8">
    <source>
        <dbReference type="Proteomes" id="UP000266301"/>
    </source>
</evidence>
<dbReference type="HAMAP" id="MF_00122">
    <property type="entry name" value="GatC"/>
    <property type="match status" value="1"/>
</dbReference>
<evidence type="ECO:0000256" key="1">
    <source>
        <dbReference type="ARBA" id="ARBA00010757"/>
    </source>
</evidence>
<dbReference type="NCBIfam" id="TIGR00135">
    <property type="entry name" value="gatC"/>
    <property type="match status" value="1"/>
</dbReference>
<comment type="similarity">
    <text evidence="1 6">Belongs to the GatC family.</text>
</comment>
<comment type="subunit">
    <text evidence="2 6">Heterotrimer of A, B and C subunits.</text>
</comment>
<evidence type="ECO:0000256" key="5">
    <source>
        <dbReference type="ARBA" id="ARBA00047913"/>
    </source>
</evidence>
<dbReference type="Pfam" id="PF02686">
    <property type="entry name" value="GatC"/>
    <property type="match status" value="1"/>
</dbReference>
<dbReference type="Gene3D" id="1.10.20.60">
    <property type="entry name" value="Glu-tRNAGln amidotransferase C subunit, N-terminal domain"/>
    <property type="match status" value="1"/>
</dbReference>
<comment type="function">
    <text evidence="3 6">Allows the formation of correctly charged Asn-tRNA(Asn) or Gln-tRNA(Gln) through the transamidation of misacylated Asp-tRNA(Asn) or Glu-tRNA(Gln) in organisms which lack either or both of asparaginyl-tRNA or glutaminyl-tRNA synthetases. The reaction takes place in the presence of glutamine and ATP through an activated phospho-Asp-tRNA(Asn) or phospho-Glu-tRNA(Gln).</text>
</comment>
<dbReference type="InterPro" id="IPR003837">
    <property type="entry name" value="GatC"/>
</dbReference>
<keyword evidence="7" id="KW-0808">Transferase</keyword>
<dbReference type="EC" id="6.3.5.-" evidence="6"/>
<dbReference type="EMBL" id="CP032416">
    <property type="protein sequence ID" value="AYD40520.1"/>
    <property type="molecule type" value="Genomic_DNA"/>
</dbReference>
<evidence type="ECO:0000256" key="4">
    <source>
        <dbReference type="ARBA" id="ARBA00047380"/>
    </source>
</evidence>
<dbReference type="GO" id="GO:0006412">
    <property type="term" value="P:translation"/>
    <property type="evidence" value="ECO:0007669"/>
    <property type="project" value="UniProtKB-UniRule"/>
</dbReference>
<keyword evidence="6" id="KW-0067">ATP-binding</keyword>
<organism evidence="7 8">
    <name type="scientific">Clostridium fermenticellae</name>
    <dbReference type="NCBI Taxonomy" id="2068654"/>
    <lineage>
        <taxon>Bacteria</taxon>
        <taxon>Bacillati</taxon>
        <taxon>Bacillota</taxon>
        <taxon>Clostridia</taxon>
        <taxon>Eubacteriales</taxon>
        <taxon>Clostridiaceae</taxon>
        <taxon>Clostridium</taxon>
    </lineage>
</organism>